<evidence type="ECO:0000313" key="2">
    <source>
        <dbReference type="EMBL" id="RVX05670.1"/>
    </source>
</evidence>
<reference evidence="2 3" key="1">
    <citation type="journal article" date="2018" name="PLoS Genet.">
        <title>Population sequencing reveals clonal diversity and ancestral inbreeding in the grapevine cultivar Chardonnay.</title>
        <authorList>
            <person name="Roach M.J."/>
            <person name="Johnson D.L."/>
            <person name="Bohlmann J."/>
            <person name="van Vuuren H.J."/>
            <person name="Jones S.J."/>
            <person name="Pretorius I.S."/>
            <person name="Schmidt S.A."/>
            <person name="Borneman A.R."/>
        </authorList>
    </citation>
    <scope>NUCLEOTIDE SEQUENCE [LARGE SCALE GENOMIC DNA]</scope>
    <source>
        <strain evidence="3">cv. Chardonnay</strain>
        <tissue evidence="2">Leaf</tissue>
    </source>
</reference>
<evidence type="ECO:0000256" key="1">
    <source>
        <dbReference type="SAM" id="Phobius"/>
    </source>
</evidence>
<keyword evidence="1" id="KW-0472">Membrane</keyword>
<dbReference type="PANTHER" id="PTHR33116:SF78">
    <property type="entry name" value="OS12G0587133 PROTEIN"/>
    <property type="match status" value="1"/>
</dbReference>
<name>A0A438J9M5_VITVI</name>
<proteinExistence type="predicted"/>
<protein>
    <submittedName>
        <fullName evidence="2">Uncharacterized protein</fullName>
    </submittedName>
</protein>
<keyword evidence="1" id="KW-1133">Transmembrane helix</keyword>
<feature type="transmembrane region" description="Helical" evidence="1">
    <location>
        <begin position="15"/>
        <end position="34"/>
    </location>
</feature>
<dbReference type="EMBL" id="QGNW01000055">
    <property type="protein sequence ID" value="RVX05670.1"/>
    <property type="molecule type" value="Genomic_DNA"/>
</dbReference>
<dbReference type="AlphaFoldDB" id="A0A438J9M5"/>
<dbReference type="PANTHER" id="PTHR33116">
    <property type="entry name" value="REVERSE TRANSCRIPTASE ZINC-BINDING DOMAIN-CONTAINING PROTEIN-RELATED-RELATED"/>
    <property type="match status" value="1"/>
</dbReference>
<dbReference type="Proteomes" id="UP000288805">
    <property type="component" value="Unassembled WGS sequence"/>
</dbReference>
<keyword evidence="1" id="KW-0812">Transmembrane</keyword>
<sequence>MWKRQYISKGGRLTLIWSTLASLSIYIMSVLTLPRKIRLRQKKRGLGVKCLSSCNKALLCKWSWKFANERKALWNQVIRGKYGKEQGIGAPRK</sequence>
<gene>
    <name evidence="2" type="ORF">CK203_027333</name>
</gene>
<comment type="caution">
    <text evidence="2">The sequence shown here is derived from an EMBL/GenBank/DDBJ whole genome shotgun (WGS) entry which is preliminary data.</text>
</comment>
<evidence type="ECO:0000313" key="3">
    <source>
        <dbReference type="Proteomes" id="UP000288805"/>
    </source>
</evidence>
<accession>A0A438J9M5</accession>
<organism evidence="2 3">
    <name type="scientific">Vitis vinifera</name>
    <name type="common">Grape</name>
    <dbReference type="NCBI Taxonomy" id="29760"/>
    <lineage>
        <taxon>Eukaryota</taxon>
        <taxon>Viridiplantae</taxon>
        <taxon>Streptophyta</taxon>
        <taxon>Embryophyta</taxon>
        <taxon>Tracheophyta</taxon>
        <taxon>Spermatophyta</taxon>
        <taxon>Magnoliopsida</taxon>
        <taxon>eudicotyledons</taxon>
        <taxon>Gunneridae</taxon>
        <taxon>Pentapetalae</taxon>
        <taxon>rosids</taxon>
        <taxon>Vitales</taxon>
        <taxon>Vitaceae</taxon>
        <taxon>Viteae</taxon>
        <taxon>Vitis</taxon>
    </lineage>
</organism>